<evidence type="ECO:0000256" key="15">
    <source>
        <dbReference type="SAM" id="MobiDB-lite"/>
    </source>
</evidence>
<name>A0A2A9NV00_9AGAR</name>
<dbReference type="InterPro" id="IPR000642">
    <property type="entry name" value="Peptidase_M41"/>
</dbReference>
<keyword evidence="7" id="KW-0479">Metal-binding</keyword>
<dbReference type="InterPro" id="IPR037219">
    <property type="entry name" value="Peptidase_M41-like"/>
</dbReference>
<dbReference type="AlphaFoldDB" id="A0A2A9NV00"/>
<dbReference type="Gene3D" id="1.10.8.60">
    <property type="match status" value="1"/>
</dbReference>
<organism evidence="18 19">
    <name type="scientific">Amanita thiersii Skay4041</name>
    <dbReference type="NCBI Taxonomy" id="703135"/>
    <lineage>
        <taxon>Eukaryota</taxon>
        <taxon>Fungi</taxon>
        <taxon>Dikarya</taxon>
        <taxon>Basidiomycota</taxon>
        <taxon>Agaricomycotina</taxon>
        <taxon>Agaricomycetes</taxon>
        <taxon>Agaricomycetidae</taxon>
        <taxon>Agaricales</taxon>
        <taxon>Pluteineae</taxon>
        <taxon>Amanitaceae</taxon>
        <taxon>Amanita</taxon>
    </lineage>
</organism>
<dbReference type="Pfam" id="PF00004">
    <property type="entry name" value="AAA"/>
    <property type="match status" value="1"/>
</dbReference>
<evidence type="ECO:0000256" key="5">
    <source>
        <dbReference type="ARBA" id="ARBA00010550"/>
    </source>
</evidence>
<dbReference type="FunFam" id="3.40.50.300:FF:000175">
    <property type="entry name" value="ATP-dependent zinc metalloprotease FTSH 4"/>
    <property type="match status" value="1"/>
</dbReference>
<evidence type="ECO:0000256" key="16">
    <source>
        <dbReference type="SAM" id="Phobius"/>
    </source>
</evidence>
<dbReference type="GO" id="GO:0141164">
    <property type="term" value="P:mitochondrial protein quality control"/>
    <property type="evidence" value="ECO:0007669"/>
    <property type="project" value="UniProtKB-ARBA"/>
</dbReference>
<evidence type="ECO:0000256" key="6">
    <source>
        <dbReference type="ARBA" id="ARBA00022670"/>
    </source>
</evidence>
<evidence type="ECO:0000256" key="11">
    <source>
        <dbReference type="ARBA" id="ARBA00022840"/>
    </source>
</evidence>
<dbReference type="InterPro" id="IPR003960">
    <property type="entry name" value="ATPase_AAA_CS"/>
</dbReference>
<evidence type="ECO:0000256" key="10">
    <source>
        <dbReference type="ARBA" id="ARBA00022833"/>
    </source>
</evidence>
<comment type="subcellular location">
    <subcellularLocation>
        <location evidence="3">Membrane</location>
    </subcellularLocation>
    <subcellularLocation>
        <location evidence="2">Mitochondrion</location>
    </subcellularLocation>
</comment>
<feature type="compositionally biased region" description="Polar residues" evidence="15">
    <location>
        <begin position="206"/>
        <end position="222"/>
    </location>
</feature>
<feature type="domain" description="AAA+ ATPase" evidence="17">
    <location>
        <begin position="361"/>
        <end position="497"/>
    </location>
</feature>
<dbReference type="PANTHER" id="PTHR23076">
    <property type="entry name" value="METALLOPROTEASE M41 FTSH"/>
    <property type="match status" value="1"/>
</dbReference>
<dbReference type="SUPFAM" id="SSF52540">
    <property type="entry name" value="P-loop containing nucleoside triphosphate hydrolases"/>
    <property type="match status" value="1"/>
</dbReference>
<keyword evidence="13" id="KW-0496">Mitochondrion</keyword>
<dbReference type="Pfam" id="PF17862">
    <property type="entry name" value="AAA_lid_3"/>
    <property type="match status" value="1"/>
</dbReference>
<accession>A0A2A9NV00</accession>
<evidence type="ECO:0000256" key="4">
    <source>
        <dbReference type="ARBA" id="ARBA00010044"/>
    </source>
</evidence>
<dbReference type="GO" id="GO:0005524">
    <property type="term" value="F:ATP binding"/>
    <property type="evidence" value="ECO:0007669"/>
    <property type="project" value="UniProtKB-KW"/>
</dbReference>
<dbReference type="NCBIfam" id="TIGR01241">
    <property type="entry name" value="FtsH_fam"/>
    <property type="match status" value="1"/>
</dbReference>
<gene>
    <name evidence="18" type="ORF">AMATHDRAFT_626</name>
</gene>
<dbReference type="GO" id="GO:0004222">
    <property type="term" value="F:metalloendopeptidase activity"/>
    <property type="evidence" value="ECO:0007669"/>
    <property type="project" value="InterPro"/>
</dbReference>
<keyword evidence="11" id="KW-0067">ATP-binding</keyword>
<evidence type="ECO:0000256" key="12">
    <source>
        <dbReference type="ARBA" id="ARBA00023049"/>
    </source>
</evidence>
<keyword evidence="14 16" id="KW-0472">Membrane</keyword>
<dbReference type="InterPro" id="IPR005936">
    <property type="entry name" value="FtsH"/>
</dbReference>
<evidence type="ECO:0000256" key="13">
    <source>
        <dbReference type="ARBA" id="ARBA00023128"/>
    </source>
</evidence>
<dbReference type="HAMAP" id="MF_01458">
    <property type="entry name" value="FtsH"/>
    <property type="match status" value="1"/>
</dbReference>
<keyword evidence="16" id="KW-0812">Transmembrane</keyword>
<comment type="similarity">
    <text evidence="4">In the C-terminal section; belongs to the peptidase M41 family.</text>
</comment>
<comment type="cofactor">
    <cofactor evidence="1">
        <name>Zn(2+)</name>
        <dbReference type="ChEBI" id="CHEBI:29105"/>
    </cofactor>
</comment>
<keyword evidence="10" id="KW-0862">Zinc</keyword>
<dbReference type="FunFam" id="1.10.8.60:FF:000001">
    <property type="entry name" value="ATP-dependent zinc metalloprotease FtsH"/>
    <property type="match status" value="1"/>
</dbReference>
<dbReference type="FunFam" id="1.20.58.760:FF:000002">
    <property type="entry name" value="ATP-dependent zinc metalloprotease FtsH"/>
    <property type="match status" value="1"/>
</dbReference>
<dbReference type="GO" id="GO:0016887">
    <property type="term" value="F:ATP hydrolysis activity"/>
    <property type="evidence" value="ECO:0007669"/>
    <property type="project" value="InterPro"/>
</dbReference>
<protein>
    <recommendedName>
        <fullName evidence="17">AAA+ ATPase domain-containing protein</fullName>
    </recommendedName>
</protein>
<keyword evidence="19" id="KW-1185">Reference proteome</keyword>
<evidence type="ECO:0000259" key="17">
    <source>
        <dbReference type="SMART" id="SM00382"/>
    </source>
</evidence>
<dbReference type="SUPFAM" id="SSF140990">
    <property type="entry name" value="FtsH protease domain-like"/>
    <property type="match status" value="1"/>
</dbReference>
<dbReference type="PANTHER" id="PTHR23076:SF97">
    <property type="entry name" value="ATP-DEPENDENT ZINC METALLOPROTEASE YME1L1"/>
    <property type="match status" value="1"/>
</dbReference>
<keyword evidence="12" id="KW-0482">Metalloprotease</keyword>
<dbReference type="SMART" id="SM00382">
    <property type="entry name" value="AAA"/>
    <property type="match status" value="1"/>
</dbReference>
<keyword evidence="9" id="KW-0378">Hydrolase</keyword>
<reference evidence="18 19" key="1">
    <citation type="submission" date="2014-02" db="EMBL/GenBank/DDBJ databases">
        <title>Transposable element dynamics among asymbiotic and ectomycorrhizal Amanita fungi.</title>
        <authorList>
            <consortium name="DOE Joint Genome Institute"/>
            <person name="Hess J."/>
            <person name="Skrede I."/>
            <person name="Wolfe B."/>
            <person name="LaButti K."/>
            <person name="Ohm R.A."/>
            <person name="Grigoriev I.V."/>
            <person name="Pringle A."/>
        </authorList>
    </citation>
    <scope>NUCLEOTIDE SEQUENCE [LARGE SCALE GENOMIC DNA]</scope>
    <source>
        <strain evidence="18 19">SKay4041</strain>
    </source>
</reference>
<dbReference type="EMBL" id="KZ301970">
    <property type="protein sequence ID" value="PFH54359.1"/>
    <property type="molecule type" value="Genomic_DNA"/>
</dbReference>
<keyword evidence="16" id="KW-1133">Transmembrane helix</keyword>
<dbReference type="InterPro" id="IPR003959">
    <property type="entry name" value="ATPase_AAA_core"/>
</dbReference>
<dbReference type="GO" id="GO:0046872">
    <property type="term" value="F:metal ion binding"/>
    <property type="evidence" value="ECO:0007669"/>
    <property type="project" value="UniProtKB-KW"/>
</dbReference>
<keyword evidence="8" id="KW-0547">Nucleotide-binding</keyword>
<comment type="similarity">
    <text evidence="5">In the N-terminal section; belongs to the AAA ATPase family.</text>
</comment>
<evidence type="ECO:0000256" key="7">
    <source>
        <dbReference type="ARBA" id="ARBA00022723"/>
    </source>
</evidence>
<proteinExistence type="inferred from homology"/>
<evidence type="ECO:0000313" key="18">
    <source>
        <dbReference type="EMBL" id="PFH54359.1"/>
    </source>
</evidence>
<keyword evidence="6" id="KW-0645">Protease</keyword>
<dbReference type="CDD" id="cd19501">
    <property type="entry name" value="RecA-like_FtsH"/>
    <property type="match status" value="1"/>
</dbReference>
<dbReference type="PROSITE" id="PS00674">
    <property type="entry name" value="AAA"/>
    <property type="match status" value="1"/>
</dbReference>
<evidence type="ECO:0000313" key="19">
    <source>
        <dbReference type="Proteomes" id="UP000242287"/>
    </source>
</evidence>
<dbReference type="InterPro" id="IPR027417">
    <property type="entry name" value="P-loop_NTPase"/>
</dbReference>
<dbReference type="Pfam" id="PF01434">
    <property type="entry name" value="Peptidase_M41"/>
    <property type="match status" value="1"/>
</dbReference>
<dbReference type="InterPro" id="IPR003593">
    <property type="entry name" value="AAA+_ATPase"/>
</dbReference>
<dbReference type="Gene3D" id="3.40.50.300">
    <property type="entry name" value="P-loop containing nucleotide triphosphate hydrolases"/>
    <property type="match status" value="1"/>
</dbReference>
<dbReference type="GO" id="GO:0007005">
    <property type="term" value="P:mitochondrion organization"/>
    <property type="evidence" value="ECO:0007669"/>
    <property type="project" value="TreeGrafter"/>
</dbReference>
<dbReference type="GO" id="GO:0004176">
    <property type="term" value="F:ATP-dependent peptidase activity"/>
    <property type="evidence" value="ECO:0007669"/>
    <property type="project" value="InterPro"/>
</dbReference>
<feature type="transmembrane region" description="Helical" evidence="16">
    <location>
        <begin position="282"/>
        <end position="303"/>
    </location>
</feature>
<feature type="region of interest" description="Disordered" evidence="15">
    <location>
        <begin position="172"/>
        <end position="222"/>
    </location>
</feature>
<evidence type="ECO:0000256" key="8">
    <source>
        <dbReference type="ARBA" id="ARBA00022741"/>
    </source>
</evidence>
<evidence type="ECO:0000256" key="1">
    <source>
        <dbReference type="ARBA" id="ARBA00001947"/>
    </source>
</evidence>
<evidence type="ECO:0000256" key="9">
    <source>
        <dbReference type="ARBA" id="ARBA00022801"/>
    </source>
</evidence>
<evidence type="ECO:0000256" key="3">
    <source>
        <dbReference type="ARBA" id="ARBA00004370"/>
    </source>
</evidence>
<dbReference type="InterPro" id="IPR041569">
    <property type="entry name" value="AAA_lid_3"/>
</dbReference>
<evidence type="ECO:0000256" key="2">
    <source>
        <dbReference type="ARBA" id="ARBA00004173"/>
    </source>
</evidence>
<dbReference type="GO" id="GO:0005743">
    <property type="term" value="C:mitochondrial inner membrane"/>
    <property type="evidence" value="ECO:0007669"/>
    <property type="project" value="TreeGrafter"/>
</dbReference>
<dbReference type="Proteomes" id="UP000242287">
    <property type="component" value="Unassembled WGS sequence"/>
</dbReference>
<dbReference type="STRING" id="703135.A0A2A9NV00"/>
<evidence type="ECO:0000256" key="14">
    <source>
        <dbReference type="ARBA" id="ARBA00023136"/>
    </source>
</evidence>
<dbReference type="OrthoDB" id="1413014at2759"/>
<dbReference type="Gene3D" id="1.20.58.760">
    <property type="entry name" value="Peptidase M41"/>
    <property type="match status" value="1"/>
</dbReference>
<sequence length="780" mass="85666">MQLASSLLGALRVSARPRIPIVHPPLSSIFALRAISHSRLSRPSHFSPTSVILYHHRSFSLSSLFSRSKPTPIPSPEVVAQITRLEAEANVHPHDIHRQLALFQALVDTKLPSSYELVVSRWERMCEYDPSSPLLHSAEAFQLYLACLVNLEQDTSVNDAVATRDRLLATHPLAAGSSLEPAERTTTETSDTSTTEDLDTPKESKASSSEPGTTASATFRQPTSQDLAQRVLARHAQGSVASTGTMTSPDLAKLLAALGSESGNPIQVSIIERKGAWVPRTIRFVCYLLAGSFFFLVVLSVFFENTGFMKAGPRQTQFEPTEGKTVKFSDVHGVDEAKDELQDVVAFLKDPSAFASLGGKLPKGVLLTGPPGTGKTMLARAVAGEAGVPFFFASGSDFEEMFVGVGAKRVRDLFAAARKKEPAIIFIDELDAVGGKRSSRDQQYMKQTLNQLLVEMDGFQQTEGVIVIAATNFPESLDQALVRPGRFDRIITVPLPDIRGRVQILKHHMRNVLTSKEVDPKVLARGTPGFSGADLQNMVNLAAIQASKEKATEVNSRHFEWAKDRILMGAERKSQYIDPKNKLATAYHEGGHALVALYTDGAMPLHKVTCVPRGHALGFTSQLPENDRTSISFKEYLADIDVSMGGRVAEELVYGAENVTSGASSDIRKATRTAQSMVKRWGFSKLGPIYYDDRDESLSPHTREEIEQEIFHIIKASEARTTSLLTSKIDELHRLAHALVEHETLDSEEVRKVLKGEPIRNISEVLDEELSNRQKPQDES</sequence>